<dbReference type="Pfam" id="PF12298">
    <property type="entry name" value="Bot1p"/>
    <property type="match status" value="1"/>
</dbReference>
<keyword evidence="2" id="KW-1185">Reference proteome</keyword>
<organism evidence="1 2">
    <name type="scientific">Marasmius tenuissimus</name>
    <dbReference type="NCBI Taxonomy" id="585030"/>
    <lineage>
        <taxon>Eukaryota</taxon>
        <taxon>Fungi</taxon>
        <taxon>Dikarya</taxon>
        <taxon>Basidiomycota</taxon>
        <taxon>Agaricomycotina</taxon>
        <taxon>Agaricomycetes</taxon>
        <taxon>Agaricomycetidae</taxon>
        <taxon>Agaricales</taxon>
        <taxon>Marasmiineae</taxon>
        <taxon>Marasmiaceae</taxon>
        <taxon>Marasmius</taxon>
    </lineage>
</organism>
<accession>A0ABR2ZZH9</accession>
<evidence type="ECO:0000313" key="2">
    <source>
        <dbReference type="Proteomes" id="UP001437256"/>
    </source>
</evidence>
<dbReference type="InterPro" id="IPR021036">
    <property type="entry name" value="Ribosomal_mS45"/>
</dbReference>
<reference evidence="1 2" key="1">
    <citation type="submission" date="2024-05" db="EMBL/GenBank/DDBJ databases">
        <title>A draft genome resource for the thread blight pathogen Marasmius tenuissimus strain MS-2.</title>
        <authorList>
            <person name="Yulfo-Soto G.E."/>
            <person name="Baruah I.K."/>
            <person name="Amoako-Attah I."/>
            <person name="Bukari Y."/>
            <person name="Meinhardt L.W."/>
            <person name="Bailey B.A."/>
            <person name="Cohen S.P."/>
        </authorList>
    </citation>
    <scope>NUCLEOTIDE SEQUENCE [LARGE SCALE GENOMIC DNA]</scope>
    <source>
        <strain evidence="1 2">MS-2</strain>
    </source>
</reference>
<sequence length="327" mass="37477">MSSQLRVFFRSTQSCLRLAHPPCQRRALSYSLPRYAEQAPEPASLEELAESEEIDAAFEEQMAADEAEDSNPMKGADENAQSYRIFMATFAQQYKTAAPRQWPFPLNRSFKPPPPLSDSLKDKMYDDYMKDPVKNNIRTLSQRYHVSLKRVDAILRLKGMEKAWIKGKPLQTGFVRGMERLLAARSDMPKQTNHARYDVTQADSLEEAENRDAARQRYQRSYWETTPESGGEPIVPASLEHAKRTAVRMAERARKEKDVRYLPAIADTEFIKWPKEPVVISKKEGRPDIHFIDVGAKFVDPVAEDKRLARAATRARFKEKKAGMIPQ</sequence>
<protein>
    <submittedName>
        <fullName evidence="1">Uncharacterized protein</fullName>
    </submittedName>
</protein>
<comment type="caution">
    <text evidence="1">The sequence shown here is derived from an EMBL/GenBank/DDBJ whole genome shotgun (WGS) entry which is preliminary data.</text>
</comment>
<dbReference type="PANTHER" id="PTHR28158:SF1">
    <property type="entry name" value="SMALL RIBOSOMAL SUBUNIT PROTEIN MS45"/>
    <property type="match status" value="1"/>
</dbReference>
<dbReference type="Proteomes" id="UP001437256">
    <property type="component" value="Unassembled WGS sequence"/>
</dbReference>
<evidence type="ECO:0000313" key="1">
    <source>
        <dbReference type="EMBL" id="KAL0066544.1"/>
    </source>
</evidence>
<name>A0ABR2ZZH9_9AGAR</name>
<proteinExistence type="predicted"/>
<dbReference type="PANTHER" id="PTHR28158">
    <property type="entry name" value="37S RIBOSOMAL PROTEIN S35, MITOCHONDRIAL"/>
    <property type="match status" value="1"/>
</dbReference>
<dbReference type="EMBL" id="JBBXMP010000034">
    <property type="protein sequence ID" value="KAL0066544.1"/>
    <property type="molecule type" value="Genomic_DNA"/>
</dbReference>
<gene>
    <name evidence="1" type="ORF">AAF712_006346</name>
</gene>